<dbReference type="GO" id="GO:0036402">
    <property type="term" value="F:proteasome-activating activity"/>
    <property type="evidence" value="ECO:0007669"/>
    <property type="project" value="UniProtKB-UniRule"/>
</dbReference>
<dbReference type="CDD" id="cd19498">
    <property type="entry name" value="RecA-like_HslU"/>
    <property type="match status" value="1"/>
</dbReference>
<dbReference type="Proteomes" id="UP000242699">
    <property type="component" value="Unassembled WGS sequence"/>
</dbReference>
<dbReference type="SUPFAM" id="SSF52540">
    <property type="entry name" value="P-loop containing nucleoside triphosphate hydrolases"/>
    <property type="match status" value="1"/>
</dbReference>
<evidence type="ECO:0000256" key="5">
    <source>
        <dbReference type="HAMAP-Rule" id="MF_00249"/>
    </source>
</evidence>
<sequence>MDDALMTPKKIVQELDRYIVGQDDAKRAVAVALRHRWRRSQLDPELQEDITPKNILMIGPTGVGKTEVARRLARLLRVPFIKVEATKFTEVGYVGRDVDAMVRDLVETSVRMVKEERSHAVQDRAERIAEDRLVDALVPFPEEASTTVNPFEALFGGGTRQNKPNSSISIEERHRIEEERRKVREKLRMKAMENEVVEVEVEDQGPPLPFMGNLPGSEENQMNLGEMFSGLLPKRTKRRKMTVAEARKVLTQEEAQKLIDTDAAHADALWRAEQQGIIFIDEFDKIASSSNEGRGPDVSREGVQRDILPIVEGSTVNTKYGPVKTDHILFIAAGAFHVSKPSDLIPELQGRFPLRVEFNALNEEDFYKILTEPRHSLIKQYKALLGAEGVTVEFDDGALWEMARFAFQVNRDSENIGARRLATILEKVLEELNFSAPDLVGQTIPITAAYVRQRLEKIAENIDINRYIL</sequence>
<evidence type="ECO:0000313" key="9">
    <source>
        <dbReference type="EMBL" id="PSR31478.1"/>
    </source>
</evidence>
<feature type="binding site" evidence="5">
    <location>
        <position position="347"/>
    </location>
    <ligand>
        <name>ATP</name>
        <dbReference type="ChEBI" id="CHEBI:30616"/>
    </ligand>
</feature>
<dbReference type="InterPro" id="IPR003593">
    <property type="entry name" value="AAA+_ATPase"/>
</dbReference>
<evidence type="ECO:0000256" key="3">
    <source>
        <dbReference type="ARBA" id="ARBA00022840"/>
    </source>
</evidence>
<feature type="domain" description="Clp ATPase C-terminal" evidence="8">
    <location>
        <begin position="361"/>
        <end position="455"/>
    </location>
</feature>
<keyword evidence="6" id="KW-0175">Coiled coil</keyword>
<dbReference type="GO" id="GO:0005524">
    <property type="term" value="F:ATP binding"/>
    <property type="evidence" value="ECO:0007669"/>
    <property type="project" value="UniProtKB-UniRule"/>
</dbReference>
<dbReference type="NCBIfam" id="NF003544">
    <property type="entry name" value="PRK05201.1"/>
    <property type="match status" value="1"/>
</dbReference>
<evidence type="ECO:0000256" key="1">
    <source>
        <dbReference type="ARBA" id="ARBA00009771"/>
    </source>
</evidence>
<protein>
    <recommendedName>
        <fullName evidence="5">ATP-dependent protease ATPase subunit HslU</fullName>
    </recommendedName>
    <alternativeName>
        <fullName evidence="5">Unfoldase HslU</fullName>
    </alternativeName>
</protein>
<comment type="subcellular location">
    <subcellularLocation>
        <location evidence="5">Cytoplasm</location>
    </subcellularLocation>
</comment>
<dbReference type="Pfam" id="PF00004">
    <property type="entry name" value="AAA"/>
    <property type="match status" value="1"/>
</dbReference>
<keyword evidence="5" id="KW-0963">Cytoplasm</keyword>
<comment type="function">
    <text evidence="5">ATPase subunit of a proteasome-like degradation complex; this subunit has chaperone activity. The binding of ATP and its subsequent hydrolysis by HslU are essential for unfolding of protein substrates subsequently hydrolyzed by HslV. HslU recognizes the N-terminal part of its protein substrates and unfolds these before they are guided to HslV for hydrolysis.</text>
</comment>
<keyword evidence="2 5" id="KW-0547">Nucleotide-binding</keyword>
<organism evidence="9 10">
    <name type="scientific">Sulfobacillus benefaciens</name>
    <dbReference type="NCBI Taxonomy" id="453960"/>
    <lineage>
        <taxon>Bacteria</taxon>
        <taxon>Bacillati</taxon>
        <taxon>Bacillota</taxon>
        <taxon>Clostridia</taxon>
        <taxon>Eubacteriales</taxon>
        <taxon>Clostridiales Family XVII. Incertae Sedis</taxon>
        <taxon>Sulfobacillus</taxon>
    </lineage>
</organism>
<feature type="binding site" evidence="5">
    <location>
        <begin position="62"/>
        <end position="67"/>
    </location>
    <ligand>
        <name>ATP</name>
        <dbReference type="ChEBI" id="CHEBI:30616"/>
    </ligand>
</feature>
<dbReference type="GO" id="GO:0009376">
    <property type="term" value="C:HslUV protease complex"/>
    <property type="evidence" value="ECO:0007669"/>
    <property type="project" value="UniProtKB-UniRule"/>
</dbReference>
<dbReference type="InterPro" id="IPR019489">
    <property type="entry name" value="Clp_ATPase_C"/>
</dbReference>
<dbReference type="GO" id="GO:0043335">
    <property type="term" value="P:protein unfolding"/>
    <property type="evidence" value="ECO:0007669"/>
    <property type="project" value="UniProtKB-UniRule"/>
</dbReference>
<feature type="binding site" evidence="5">
    <location>
        <position position="20"/>
    </location>
    <ligand>
        <name>ATP</name>
        <dbReference type="ChEBI" id="CHEBI:30616"/>
    </ligand>
</feature>
<dbReference type="GO" id="GO:0016887">
    <property type="term" value="F:ATP hydrolysis activity"/>
    <property type="evidence" value="ECO:0007669"/>
    <property type="project" value="InterPro"/>
</dbReference>
<keyword evidence="3 5" id="KW-0067">ATP-binding</keyword>
<dbReference type="PANTHER" id="PTHR48102:SF3">
    <property type="entry name" value="ATP-DEPENDENT PROTEASE ATPASE SUBUNIT HSLU"/>
    <property type="match status" value="1"/>
</dbReference>
<evidence type="ECO:0000259" key="8">
    <source>
        <dbReference type="SMART" id="SM01086"/>
    </source>
</evidence>
<evidence type="ECO:0000259" key="7">
    <source>
        <dbReference type="SMART" id="SM00382"/>
    </source>
</evidence>
<keyword evidence="4 5" id="KW-0143">Chaperone</keyword>
<comment type="subunit">
    <text evidence="5">A double ring-shaped homohexamer of HslV is capped on each side by a ring-shaped HslU homohexamer. The assembly of the HslU/HslV complex is dependent on binding of ATP.</text>
</comment>
<dbReference type="InterPro" id="IPR004491">
    <property type="entry name" value="HslU"/>
</dbReference>
<feature type="binding site" evidence="5">
    <location>
        <position position="281"/>
    </location>
    <ligand>
        <name>ATP</name>
        <dbReference type="ChEBI" id="CHEBI:30616"/>
    </ligand>
</feature>
<accession>A0A2T2XAI8</accession>
<dbReference type="InterPro" id="IPR050052">
    <property type="entry name" value="ATP-dep_Clp_protease_ClpX"/>
</dbReference>
<dbReference type="NCBIfam" id="TIGR00390">
    <property type="entry name" value="hslU"/>
    <property type="match status" value="1"/>
</dbReference>
<dbReference type="InterPro" id="IPR003959">
    <property type="entry name" value="ATPase_AAA_core"/>
</dbReference>
<evidence type="ECO:0000256" key="2">
    <source>
        <dbReference type="ARBA" id="ARBA00022741"/>
    </source>
</evidence>
<dbReference type="Gene3D" id="3.40.50.300">
    <property type="entry name" value="P-loop containing nucleotide triphosphate hydrolases"/>
    <property type="match status" value="2"/>
</dbReference>
<dbReference type="Pfam" id="PF07724">
    <property type="entry name" value="AAA_2"/>
    <property type="match status" value="1"/>
</dbReference>
<comment type="caution">
    <text evidence="9">The sequence shown here is derived from an EMBL/GenBank/DDBJ whole genome shotgun (WGS) entry which is preliminary data.</text>
</comment>
<dbReference type="HAMAP" id="MF_00249">
    <property type="entry name" value="HslU"/>
    <property type="match status" value="1"/>
</dbReference>
<dbReference type="SMART" id="SM00382">
    <property type="entry name" value="AAA"/>
    <property type="match status" value="1"/>
</dbReference>
<dbReference type="InterPro" id="IPR027417">
    <property type="entry name" value="P-loop_NTPase"/>
</dbReference>
<dbReference type="SMART" id="SM01086">
    <property type="entry name" value="ClpB_D2-small"/>
    <property type="match status" value="1"/>
</dbReference>
<feature type="binding site" evidence="5">
    <location>
        <position position="419"/>
    </location>
    <ligand>
        <name>ATP</name>
        <dbReference type="ChEBI" id="CHEBI:30616"/>
    </ligand>
</feature>
<evidence type="ECO:0000256" key="4">
    <source>
        <dbReference type="ARBA" id="ARBA00023186"/>
    </source>
</evidence>
<dbReference type="Gene3D" id="1.10.8.60">
    <property type="match status" value="1"/>
</dbReference>
<reference evidence="9 10" key="1">
    <citation type="journal article" date="2014" name="BMC Genomics">
        <title>Comparison of environmental and isolate Sulfobacillus genomes reveals diverse carbon, sulfur, nitrogen, and hydrogen metabolisms.</title>
        <authorList>
            <person name="Justice N.B."/>
            <person name="Norman A."/>
            <person name="Brown C.T."/>
            <person name="Singh A."/>
            <person name="Thomas B.C."/>
            <person name="Banfield J.F."/>
        </authorList>
    </citation>
    <scope>NUCLEOTIDE SEQUENCE [LARGE SCALE GENOMIC DNA]</scope>
    <source>
        <strain evidence="9">AMDSBA1</strain>
    </source>
</reference>
<name>A0A2T2XAI8_9FIRM</name>
<dbReference type="Gene3D" id="1.10.8.10">
    <property type="entry name" value="DNA helicase RuvA subunit, C-terminal domain"/>
    <property type="match status" value="1"/>
</dbReference>
<feature type="domain" description="AAA+ ATPase" evidence="7">
    <location>
        <begin position="51"/>
        <end position="358"/>
    </location>
</feature>
<dbReference type="PANTHER" id="PTHR48102">
    <property type="entry name" value="ATP-DEPENDENT CLP PROTEASE ATP-BINDING SUBUNIT CLPX-LIKE, MITOCHONDRIAL-RELATED"/>
    <property type="match status" value="1"/>
</dbReference>
<feature type="coiled-coil region" evidence="6">
    <location>
        <begin position="175"/>
        <end position="202"/>
    </location>
</feature>
<proteinExistence type="inferred from homology"/>
<evidence type="ECO:0000256" key="6">
    <source>
        <dbReference type="SAM" id="Coils"/>
    </source>
</evidence>
<dbReference type="AlphaFoldDB" id="A0A2T2XAI8"/>
<dbReference type="FunFam" id="3.40.50.300:FF:000220">
    <property type="entry name" value="ATP-dependent protease ATPase subunit HslU"/>
    <property type="match status" value="1"/>
</dbReference>
<dbReference type="GO" id="GO:0008233">
    <property type="term" value="F:peptidase activity"/>
    <property type="evidence" value="ECO:0007669"/>
    <property type="project" value="InterPro"/>
</dbReference>
<comment type="similarity">
    <text evidence="1 5">Belongs to the ClpX chaperone family. HslU subfamily.</text>
</comment>
<gene>
    <name evidence="5 9" type="primary">hslU</name>
    <name evidence="9" type="ORF">C7B43_01925</name>
</gene>
<evidence type="ECO:0000313" key="10">
    <source>
        <dbReference type="Proteomes" id="UP000242699"/>
    </source>
</evidence>
<dbReference type="EMBL" id="PXYT01000002">
    <property type="protein sequence ID" value="PSR31478.1"/>
    <property type="molecule type" value="Genomic_DNA"/>
</dbReference>